<reference evidence="2 3" key="1">
    <citation type="journal article" date="2019" name="Sci. Rep.">
        <title>Orb-weaving spider Araneus ventricosus genome elucidates the spidroin gene catalogue.</title>
        <authorList>
            <person name="Kono N."/>
            <person name="Nakamura H."/>
            <person name="Ohtoshi R."/>
            <person name="Moran D.A.P."/>
            <person name="Shinohara A."/>
            <person name="Yoshida Y."/>
            <person name="Fujiwara M."/>
            <person name="Mori M."/>
            <person name="Tomita M."/>
            <person name="Arakawa K."/>
        </authorList>
    </citation>
    <scope>NUCLEOTIDE SEQUENCE [LARGE SCALE GENOMIC DNA]</scope>
</reference>
<evidence type="ECO:0000256" key="1">
    <source>
        <dbReference type="SAM" id="MobiDB-lite"/>
    </source>
</evidence>
<evidence type="ECO:0000313" key="3">
    <source>
        <dbReference type="Proteomes" id="UP000499080"/>
    </source>
</evidence>
<organism evidence="2 3">
    <name type="scientific">Araneus ventricosus</name>
    <name type="common">Orbweaver spider</name>
    <name type="synonym">Epeira ventricosa</name>
    <dbReference type="NCBI Taxonomy" id="182803"/>
    <lineage>
        <taxon>Eukaryota</taxon>
        <taxon>Metazoa</taxon>
        <taxon>Ecdysozoa</taxon>
        <taxon>Arthropoda</taxon>
        <taxon>Chelicerata</taxon>
        <taxon>Arachnida</taxon>
        <taxon>Araneae</taxon>
        <taxon>Araneomorphae</taxon>
        <taxon>Entelegynae</taxon>
        <taxon>Araneoidea</taxon>
        <taxon>Araneidae</taxon>
        <taxon>Araneus</taxon>
    </lineage>
</organism>
<name>A0A4Y2SYA1_ARAVE</name>
<accession>A0A4Y2SYA1</accession>
<dbReference type="Proteomes" id="UP000499080">
    <property type="component" value="Unassembled WGS sequence"/>
</dbReference>
<gene>
    <name evidence="2" type="ORF">AVEN_268367_1</name>
</gene>
<keyword evidence="3" id="KW-1185">Reference proteome</keyword>
<evidence type="ECO:0000313" key="2">
    <source>
        <dbReference type="EMBL" id="GBN92951.1"/>
    </source>
</evidence>
<comment type="caution">
    <text evidence="2">The sequence shown here is derived from an EMBL/GenBank/DDBJ whole genome shotgun (WGS) entry which is preliminary data.</text>
</comment>
<dbReference type="OrthoDB" id="61815at2759"/>
<protein>
    <submittedName>
        <fullName evidence="2">Uncharacterized protein</fullName>
    </submittedName>
</protein>
<dbReference type="EMBL" id="BGPR01024684">
    <property type="protein sequence ID" value="GBN92951.1"/>
    <property type="molecule type" value="Genomic_DNA"/>
</dbReference>
<feature type="region of interest" description="Disordered" evidence="1">
    <location>
        <begin position="1"/>
        <end position="34"/>
    </location>
</feature>
<sequence>MPRDKSGLGNALINAHKRRGKIKQSGFRHTSELPDGRNFGRLNLKSVTEQTSLNELLDTATLAEKDYVS</sequence>
<dbReference type="AlphaFoldDB" id="A0A4Y2SYA1"/>
<feature type="non-terminal residue" evidence="2">
    <location>
        <position position="69"/>
    </location>
</feature>
<proteinExistence type="predicted"/>